<keyword evidence="2" id="KW-0489">Methyltransferase</keyword>
<dbReference type="GO" id="GO:0032259">
    <property type="term" value="P:methylation"/>
    <property type="evidence" value="ECO:0007669"/>
    <property type="project" value="UniProtKB-KW"/>
</dbReference>
<dbReference type="Proteomes" id="UP000248012">
    <property type="component" value="Unassembled WGS sequence"/>
</dbReference>
<dbReference type="SUPFAM" id="SSF53335">
    <property type="entry name" value="S-adenosyl-L-methionine-dependent methyltransferases"/>
    <property type="match status" value="1"/>
</dbReference>
<dbReference type="InterPro" id="IPR029063">
    <property type="entry name" value="SAM-dependent_MTases_sf"/>
</dbReference>
<evidence type="ECO:0000313" key="2">
    <source>
        <dbReference type="EMBL" id="PYC47621.1"/>
    </source>
</evidence>
<dbReference type="EMBL" id="QFVT01000005">
    <property type="protein sequence ID" value="PYC47621.1"/>
    <property type="molecule type" value="Genomic_DNA"/>
</dbReference>
<name>A0A2V4MLR9_9RHOB</name>
<dbReference type="PANTHER" id="PTHR44068">
    <property type="entry name" value="ZGC:194242"/>
    <property type="match status" value="1"/>
</dbReference>
<evidence type="ECO:0000313" key="3">
    <source>
        <dbReference type="Proteomes" id="UP000248012"/>
    </source>
</evidence>
<keyword evidence="2" id="KW-0808">Transferase</keyword>
<proteinExistence type="predicted"/>
<accession>A0A2V4MLR9</accession>
<gene>
    <name evidence="2" type="ORF">DI396_09270</name>
</gene>
<reference evidence="2 3" key="1">
    <citation type="submission" date="2018-05" db="EMBL/GenBank/DDBJ databases">
        <title>Oceanovita maritima gen. nov., sp. nov., a marine bacterium in the family Rhodobacteraceae isolated from surface seawater of Lundu port Xiamen, China.</title>
        <authorList>
            <person name="Hetharua B.H."/>
            <person name="Min D."/>
            <person name="Liao H."/>
            <person name="Tian Y."/>
        </authorList>
    </citation>
    <scope>NUCLEOTIDE SEQUENCE [LARGE SCALE GENOMIC DNA]</scope>
    <source>
        <strain evidence="2 3">FSX-11</strain>
    </source>
</reference>
<dbReference type="InterPro" id="IPR050447">
    <property type="entry name" value="Erg6_SMT_methyltransf"/>
</dbReference>
<evidence type="ECO:0000259" key="1">
    <source>
        <dbReference type="Pfam" id="PF13847"/>
    </source>
</evidence>
<comment type="caution">
    <text evidence="2">The sequence shown here is derived from an EMBL/GenBank/DDBJ whole genome shotgun (WGS) entry which is preliminary data.</text>
</comment>
<dbReference type="OrthoDB" id="5642573at2"/>
<feature type="domain" description="Methyltransferase" evidence="1">
    <location>
        <begin position="70"/>
        <end position="176"/>
    </location>
</feature>
<dbReference type="CDD" id="cd02440">
    <property type="entry name" value="AdoMet_MTases"/>
    <property type="match status" value="1"/>
</dbReference>
<dbReference type="GO" id="GO:0008168">
    <property type="term" value="F:methyltransferase activity"/>
    <property type="evidence" value="ECO:0007669"/>
    <property type="project" value="UniProtKB-KW"/>
</dbReference>
<dbReference type="AlphaFoldDB" id="A0A2V4MLR9"/>
<keyword evidence="3" id="KW-1185">Reference proteome</keyword>
<dbReference type="Gene3D" id="3.40.50.150">
    <property type="entry name" value="Vaccinia Virus protein VP39"/>
    <property type="match status" value="1"/>
</dbReference>
<dbReference type="Pfam" id="PF13847">
    <property type="entry name" value="Methyltransf_31"/>
    <property type="match status" value="1"/>
</dbReference>
<sequence>MRCQRSGFPQNWCESWIGWPCPVVRKWRDKSMAGKGSGFWNWMAPRYARAKIRDEASYQRKLDETRAVLNDGMRVLEIGCGTGTTAVAHAPFVRSILGIDYSDKMVEIARGRAADAGVENARFEVGSIGALNAGPASYEAVLAMNILHLLPDYAQAIETAYKVLPPGGYFISSTACIGRGFMPIKILLTVLSRLGIFPKVQYLSQDELLGEMRRTGFEVITSWKPPSRMAATFVIARRPSAAY</sequence>
<dbReference type="PANTHER" id="PTHR44068:SF11">
    <property type="entry name" value="GERANYL DIPHOSPHATE 2-C-METHYLTRANSFERASE"/>
    <property type="match status" value="1"/>
</dbReference>
<protein>
    <submittedName>
        <fullName evidence="2">Class I SAM-dependent methyltransferase</fullName>
    </submittedName>
</protein>
<dbReference type="InterPro" id="IPR025714">
    <property type="entry name" value="Methyltranfer_dom"/>
</dbReference>
<organism evidence="2 3">
    <name type="scientific">Litorivita pollutaquae</name>
    <dbReference type="NCBI Taxonomy" id="2200892"/>
    <lineage>
        <taxon>Bacteria</taxon>
        <taxon>Pseudomonadati</taxon>
        <taxon>Pseudomonadota</taxon>
        <taxon>Alphaproteobacteria</taxon>
        <taxon>Rhodobacterales</taxon>
        <taxon>Paracoccaceae</taxon>
        <taxon>Litorivita</taxon>
    </lineage>
</organism>